<feature type="transmembrane region" description="Helical" evidence="2">
    <location>
        <begin position="182"/>
        <end position="210"/>
    </location>
</feature>
<proteinExistence type="predicted"/>
<dbReference type="EMBL" id="DVLT01000014">
    <property type="protein sequence ID" value="HIU02052.1"/>
    <property type="molecule type" value="Genomic_DNA"/>
</dbReference>
<sequence length="272" mass="29631">MTREAFLERLEYLLKDISEQERKDALDYYNAYMDDAGLLAADEVEGFLESPEVIAASIRNSLNGKEDMGEFSENGYREPGQGDRDSMSKPVRLSKGSGKKEEKYAGSTGSQNAHEEGSEYRYSYGTEREWQPAGKTGEDSDMYGHERSVNMGKVLLIIGLCIIGLPVIGSVIAGAGSLVLGIFAGIVGIIIGVGFASFGLILFGICLFVTGVFQMFTSIPTGILLMGIGLLLVAAGLLAMIVTLWLFRLIPRFCKWIADLFHRAFRRGGKAA</sequence>
<comment type="caution">
    <text evidence="3">The sequence shown here is derived from an EMBL/GenBank/DDBJ whole genome shotgun (WGS) entry which is preliminary data.</text>
</comment>
<evidence type="ECO:0008006" key="5">
    <source>
        <dbReference type="Google" id="ProtNLM"/>
    </source>
</evidence>
<feature type="transmembrane region" description="Helical" evidence="2">
    <location>
        <begin position="222"/>
        <end position="247"/>
    </location>
</feature>
<dbReference type="Pfam" id="PF22564">
    <property type="entry name" value="HAAS"/>
    <property type="match status" value="1"/>
</dbReference>
<feature type="region of interest" description="Disordered" evidence="1">
    <location>
        <begin position="64"/>
        <end position="118"/>
    </location>
</feature>
<feature type="transmembrane region" description="Helical" evidence="2">
    <location>
        <begin position="154"/>
        <end position="176"/>
    </location>
</feature>
<keyword evidence="2" id="KW-0812">Transmembrane</keyword>
<organism evidence="3 4">
    <name type="scientific">Candidatus Onthocola gallistercoris</name>
    <dbReference type="NCBI Taxonomy" id="2840876"/>
    <lineage>
        <taxon>Bacteria</taxon>
        <taxon>Bacillati</taxon>
        <taxon>Bacillota</taxon>
        <taxon>Bacilli</taxon>
        <taxon>Candidatus Onthocola</taxon>
    </lineage>
</organism>
<name>A0A9D1HH11_9FIRM</name>
<reference evidence="3" key="2">
    <citation type="journal article" date="2021" name="PeerJ">
        <title>Extensive microbial diversity within the chicken gut microbiome revealed by metagenomics and culture.</title>
        <authorList>
            <person name="Gilroy R."/>
            <person name="Ravi A."/>
            <person name="Getino M."/>
            <person name="Pursley I."/>
            <person name="Horton D.L."/>
            <person name="Alikhan N.F."/>
            <person name="Baker D."/>
            <person name="Gharbi K."/>
            <person name="Hall N."/>
            <person name="Watson M."/>
            <person name="Adriaenssens E.M."/>
            <person name="Foster-Nyarko E."/>
            <person name="Jarju S."/>
            <person name="Secka A."/>
            <person name="Antonio M."/>
            <person name="Oren A."/>
            <person name="Chaudhuri R.R."/>
            <person name="La Ragione R."/>
            <person name="Hildebrand F."/>
            <person name="Pallen M.J."/>
        </authorList>
    </citation>
    <scope>NUCLEOTIDE SEQUENCE</scope>
    <source>
        <strain evidence="3">CHK187-14744</strain>
    </source>
</reference>
<keyword evidence="2" id="KW-1133">Transmembrane helix</keyword>
<evidence type="ECO:0000256" key="1">
    <source>
        <dbReference type="SAM" id="MobiDB-lite"/>
    </source>
</evidence>
<evidence type="ECO:0000256" key="2">
    <source>
        <dbReference type="SAM" id="Phobius"/>
    </source>
</evidence>
<dbReference type="Proteomes" id="UP000824164">
    <property type="component" value="Unassembled WGS sequence"/>
</dbReference>
<evidence type="ECO:0000313" key="3">
    <source>
        <dbReference type="EMBL" id="HIU02052.1"/>
    </source>
</evidence>
<dbReference type="AlphaFoldDB" id="A0A9D1HH11"/>
<keyword evidence="2" id="KW-0472">Membrane</keyword>
<gene>
    <name evidence="3" type="ORF">IAB63_02230</name>
</gene>
<accession>A0A9D1HH11</accession>
<reference evidence="3" key="1">
    <citation type="submission" date="2020-10" db="EMBL/GenBank/DDBJ databases">
        <authorList>
            <person name="Gilroy R."/>
        </authorList>
    </citation>
    <scope>NUCLEOTIDE SEQUENCE</scope>
    <source>
        <strain evidence="3">CHK187-14744</strain>
    </source>
</reference>
<protein>
    <recommendedName>
        <fullName evidence="5">DUF1700 domain-containing protein</fullName>
    </recommendedName>
</protein>
<evidence type="ECO:0000313" key="4">
    <source>
        <dbReference type="Proteomes" id="UP000824164"/>
    </source>
</evidence>